<sequence>MDDHYENINAGQSEGITDGRVRALEQRVELQEEEIAVLKSSLADVLRRLKEVEGNPPHIVRKPSPIKNAFQPLPSRPVMDHGGSSKMRVRPPSPSLKNRITSAKDTSRLNGRGDVRASTENFQRDAKRSSTRTRRLSSSQKPATYNEQDGVVKMHLRGRPLILYRPTELESAYNIKAPSQLPENSLKLEWVYGYRGKDCRSNVYFLPTGEIVYFVAAVVVLYDPKDGYQRHYLGHNDDVKCLAMHPDKLKIATGQVAGHDLDGTVPKGPSSKKLRVPCVRIWDAVSLTTLHVIESFERAVASISFSKADGGALLCAIDESNDHVLTVWNWQKQTKIAEAKSSKDQVLVCEFNSHIDGSIVSCGKSHINFWSLESGQLVKKQGLFERHDKPKYILCLAFTNTGETLSGDSNGNIEVWSKGVATRKISHFIAGAHEGPVFSICATRDSFISGGKDGQLKRWNESFKLAQQTSIPENAGSVRTISYNDQGNMLVGTKGNRILYGSFDQDFDTLVHGHTEELWGLAIHPVEAQFLTGAYDKQLILWDTATHAPLWVKNFNDAVQSADFHPTNAQIIAVGMATGRWVVIDSDSLELVTVHTDGSEQHDVIRFSPDGNYLAIGSHDNFIYIYNVSEDGRKYSKHGRCSGHSSFITHFDWSKDSKYLQSNSGDYELLYWDVETSKQITAAASLRDVEWHTQSCTLGFSVLGIWPEGADGTDINSVGRSNDNKLLASGDDFGKVNLFRYPAAQLQGASHSYSGHSSHVTSVQFLNDDKKLLSVGGQDCSAMQWAVV</sequence>
<dbReference type="SUPFAM" id="SSF50998">
    <property type="entry name" value="Quinoprotein alcohol dehydrogenase-like"/>
    <property type="match status" value="1"/>
</dbReference>
<dbReference type="InterPro" id="IPR049813">
    <property type="entry name" value="Elp-1-like_TD"/>
</dbReference>
<dbReference type="InterPro" id="IPR015943">
    <property type="entry name" value="WD40/YVTN_repeat-like_dom_sf"/>
</dbReference>
<dbReference type="InterPro" id="IPR036322">
    <property type="entry name" value="WD40_repeat_dom_sf"/>
</dbReference>
<evidence type="ECO:0000259" key="11">
    <source>
        <dbReference type="Pfam" id="PF23409"/>
    </source>
</evidence>
<dbReference type="InterPro" id="IPR011047">
    <property type="entry name" value="Quinoprotein_ADH-like_sf"/>
</dbReference>
<feature type="repeat" description="WD" evidence="8">
    <location>
        <begin position="753"/>
        <end position="788"/>
    </location>
</feature>
<proteinExistence type="inferred from homology"/>
<dbReference type="PANTHER" id="PTHR13720">
    <property type="entry name" value="WD-40 REPEAT PROTEIN"/>
    <property type="match status" value="1"/>
</dbReference>
<keyword evidence="9" id="KW-0175">Coiled coil</keyword>
<comment type="subcellular location">
    <subcellularLocation>
        <location evidence="1">Cytoplasm</location>
        <location evidence="1">Cytoskeleton</location>
    </subcellularLocation>
</comment>
<dbReference type="PROSITE" id="PS50294">
    <property type="entry name" value="WD_REPEATS_REGION"/>
    <property type="match status" value="3"/>
</dbReference>
<name>A0ABP0FQD6_CLALP</name>
<evidence type="ECO:0000256" key="1">
    <source>
        <dbReference type="ARBA" id="ARBA00004245"/>
    </source>
</evidence>
<evidence type="ECO:0000256" key="7">
    <source>
        <dbReference type="ARBA" id="ARBA00023212"/>
    </source>
</evidence>
<evidence type="ECO:0000256" key="6">
    <source>
        <dbReference type="ARBA" id="ARBA00022737"/>
    </source>
</evidence>
<feature type="repeat" description="WD" evidence="8">
    <location>
        <begin position="641"/>
        <end position="682"/>
    </location>
</feature>
<keyword evidence="14" id="KW-1185">Reference proteome</keyword>
<comment type="caution">
    <text evidence="13">The sequence shown here is derived from an EMBL/GenBank/DDBJ whole genome shotgun (WGS) entry which is preliminary data.</text>
</comment>
<accession>A0ABP0FQD6</accession>
<evidence type="ECO:0008006" key="15">
    <source>
        <dbReference type="Google" id="ProtNLM"/>
    </source>
</evidence>
<dbReference type="Proteomes" id="UP001642483">
    <property type="component" value="Unassembled WGS sequence"/>
</dbReference>
<keyword evidence="4 8" id="KW-0853">WD repeat</keyword>
<reference evidence="13 14" key="1">
    <citation type="submission" date="2024-02" db="EMBL/GenBank/DDBJ databases">
        <authorList>
            <person name="Daric V."/>
            <person name="Darras S."/>
        </authorList>
    </citation>
    <scope>NUCLEOTIDE SEQUENCE [LARGE SCALE GENOMIC DNA]</scope>
</reference>
<dbReference type="Gene3D" id="2.130.10.10">
    <property type="entry name" value="YVTN repeat-like/Quinoprotein amine dehydrogenase"/>
    <property type="match status" value="2"/>
</dbReference>
<evidence type="ECO:0000256" key="8">
    <source>
        <dbReference type="PROSITE-ProRule" id="PRU00221"/>
    </source>
</evidence>
<feature type="repeat" description="WD" evidence="8">
    <location>
        <begin position="511"/>
        <end position="543"/>
    </location>
</feature>
<feature type="coiled-coil region" evidence="9">
    <location>
        <begin position="21"/>
        <end position="55"/>
    </location>
</feature>
<dbReference type="InterPro" id="IPR001680">
    <property type="entry name" value="WD40_rpt"/>
</dbReference>
<gene>
    <name evidence="13" type="ORF">CVLEPA_LOCUS10471</name>
</gene>
<evidence type="ECO:0000313" key="13">
    <source>
        <dbReference type="EMBL" id="CAK8680193.1"/>
    </source>
</evidence>
<protein>
    <recommendedName>
        <fullName evidence="15">HELP domain-containing protein</fullName>
    </recommendedName>
</protein>
<dbReference type="InterPro" id="IPR055439">
    <property type="entry name" value="Beta-prop_EML_1st"/>
</dbReference>
<evidence type="ECO:0000256" key="4">
    <source>
        <dbReference type="ARBA" id="ARBA00022574"/>
    </source>
</evidence>
<feature type="region of interest" description="Disordered" evidence="10">
    <location>
        <begin position="56"/>
        <end position="143"/>
    </location>
</feature>
<dbReference type="Pfam" id="PF23409">
    <property type="entry name" value="Beta-prop_EML"/>
    <property type="match status" value="1"/>
</dbReference>
<keyword evidence="7" id="KW-0206">Cytoskeleton</keyword>
<keyword evidence="6" id="KW-0677">Repeat</keyword>
<dbReference type="CDD" id="cd21931">
    <property type="entry name" value="TD_EMAP-like"/>
    <property type="match status" value="1"/>
</dbReference>
<evidence type="ECO:0000256" key="10">
    <source>
        <dbReference type="SAM" id="MobiDB-lite"/>
    </source>
</evidence>
<keyword evidence="5" id="KW-0493">Microtubule</keyword>
<evidence type="ECO:0000256" key="5">
    <source>
        <dbReference type="ARBA" id="ARBA00022701"/>
    </source>
</evidence>
<dbReference type="SUPFAM" id="SSF50978">
    <property type="entry name" value="WD40 repeat-like"/>
    <property type="match status" value="1"/>
</dbReference>
<evidence type="ECO:0000256" key="3">
    <source>
        <dbReference type="ARBA" id="ARBA00022490"/>
    </source>
</evidence>
<dbReference type="InterPro" id="IPR055442">
    <property type="entry name" value="Beta-prop_EML-like_2nd"/>
</dbReference>
<evidence type="ECO:0000256" key="9">
    <source>
        <dbReference type="SAM" id="Coils"/>
    </source>
</evidence>
<evidence type="ECO:0000313" key="14">
    <source>
        <dbReference type="Proteomes" id="UP001642483"/>
    </source>
</evidence>
<organism evidence="13 14">
    <name type="scientific">Clavelina lepadiformis</name>
    <name type="common">Light-bulb sea squirt</name>
    <name type="synonym">Ascidia lepadiformis</name>
    <dbReference type="NCBI Taxonomy" id="159417"/>
    <lineage>
        <taxon>Eukaryota</taxon>
        <taxon>Metazoa</taxon>
        <taxon>Chordata</taxon>
        <taxon>Tunicata</taxon>
        <taxon>Ascidiacea</taxon>
        <taxon>Aplousobranchia</taxon>
        <taxon>Clavelinidae</taxon>
        <taxon>Clavelina</taxon>
    </lineage>
</organism>
<feature type="domain" description="EML-like second beta-propeller" evidence="12">
    <location>
        <begin position="518"/>
        <end position="787"/>
    </location>
</feature>
<dbReference type="Pfam" id="PF23414">
    <property type="entry name" value="Beta-prop_EML_2"/>
    <property type="match status" value="1"/>
</dbReference>
<dbReference type="EMBL" id="CAWYQH010000068">
    <property type="protein sequence ID" value="CAK8680193.1"/>
    <property type="molecule type" value="Genomic_DNA"/>
</dbReference>
<evidence type="ECO:0000256" key="2">
    <source>
        <dbReference type="ARBA" id="ARBA00006489"/>
    </source>
</evidence>
<dbReference type="InterPro" id="IPR050630">
    <property type="entry name" value="WD_repeat_EMAP"/>
</dbReference>
<dbReference type="InterPro" id="IPR005108">
    <property type="entry name" value="HELP"/>
</dbReference>
<feature type="compositionally biased region" description="Polar residues" evidence="10">
    <location>
        <begin position="95"/>
        <end position="104"/>
    </location>
</feature>
<feature type="compositionally biased region" description="Basic and acidic residues" evidence="10">
    <location>
        <begin position="105"/>
        <end position="128"/>
    </location>
</feature>
<dbReference type="SMART" id="SM00320">
    <property type="entry name" value="WD40"/>
    <property type="match status" value="11"/>
</dbReference>
<dbReference type="PANTHER" id="PTHR13720:SF50">
    <property type="entry name" value="ECHINODERM MICROTUBULE-ASSOCIATED PROTEIN-LIKE 2"/>
    <property type="match status" value="1"/>
</dbReference>
<keyword evidence="3" id="KW-0963">Cytoplasm</keyword>
<dbReference type="PROSITE" id="PS50082">
    <property type="entry name" value="WD_REPEATS_2"/>
    <property type="match status" value="3"/>
</dbReference>
<feature type="domain" description="EML-like first beta-propeller" evidence="11">
    <location>
        <begin position="229"/>
        <end position="501"/>
    </location>
</feature>
<dbReference type="Pfam" id="PF03451">
    <property type="entry name" value="HELP"/>
    <property type="match status" value="1"/>
</dbReference>
<evidence type="ECO:0000259" key="12">
    <source>
        <dbReference type="Pfam" id="PF23414"/>
    </source>
</evidence>
<comment type="similarity">
    <text evidence="2">Belongs to the WD repeat EMAP family.</text>
</comment>